<dbReference type="RefSeq" id="WP_156331613.1">
    <property type="nucleotide sequence ID" value="NZ_CP159837.1"/>
</dbReference>
<dbReference type="AlphaFoldDB" id="A0AAU8JCT7"/>
<protein>
    <submittedName>
        <fullName evidence="1">Uncharacterized protein</fullName>
    </submittedName>
</protein>
<evidence type="ECO:0000313" key="1">
    <source>
        <dbReference type="EMBL" id="XCM37012.1"/>
    </source>
</evidence>
<gene>
    <name evidence="1" type="ORF">ABWT76_005818</name>
</gene>
<sequence length="93" mass="10622">MSKSTLKKVVKEFGMTRKRMIISLNGSPFEWEYDLKLEKLSVLKNLDEKGDIDLRYLDEVGFSLTPVIPYGWQLPGETITLKSSVRFVHTGAT</sequence>
<dbReference type="EMBL" id="CP159837">
    <property type="protein sequence ID" value="XCM37012.1"/>
    <property type="molecule type" value="Genomic_DNA"/>
</dbReference>
<reference evidence="1" key="1">
    <citation type="submission" date="2024-07" db="EMBL/GenBank/DDBJ databases">
        <authorList>
            <person name="Kim Y.J."/>
            <person name="Jeong J.Y."/>
        </authorList>
    </citation>
    <scope>NUCLEOTIDE SEQUENCE</scope>
    <source>
        <strain evidence="1">GIHE-MW2</strain>
    </source>
</reference>
<name>A0AAU8JCT7_9CYAN</name>
<proteinExistence type="predicted"/>
<accession>A0AAU8JCT7</accession>
<organism evidence="1">
    <name type="scientific">Planktothricoides raciborskii GIHE-MW2</name>
    <dbReference type="NCBI Taxonomy" id="2792601"/>
    <lineage>
        <taxon>Bacteria</taxon>
        <taxon>Bacillati</taxon>
        <taxon>Cyanobacteriota</taxon>
        <taxon>Cyanophyceae</taxon>
        <taxon>Oscillatoriophycideae</taxon>
        <taxon>Oscillatoriales</taxon>
        <taxon>Oscillatoriaceae</taxon>
        <taxon>Planktothricoides</taxon>
    </lineage>
</organism>